<keyword evidence="3 6" id="KW-0238">DNA-binding</keyword>
<gene>
    <name evidence="6" type="ORF">HOQ43_02000</name>
</gene>
<keyword evidence="2" id="KW-0805">Transcription regulation</keyword>
<name>A0A850C8R8_9ACTN</name>
<dbReference type="PROSITE" id="PS50937">
    <property type="entry name" value="HTH_MERR_2"/>
    <property type="match status" value="1"/>
</dbReference>
<dbReference type="PRINTS" id="PR00040">
    <property type="entry name" value="HTHMERR"/>
</dbReference>
<dbReference type="AlphaFoldDB" id="A0A850C8R8"/>
<dbReference type="InterPro" id="IPR009061">
    <property type="entry name" value="DNA-bd_dom_put_sf"/>
</dbReference>
<dbReference type="InterPro" id="IPR000551">
    <property type="entry name" value="MerR-type_HTH_dom"/>
</dbReference>
<dbReference type="PANTHER" id="PTHR30204">
    <property type="entry name" value="REDOX-CYCLING DRUG-SENSING TRANSCRIPTIONAL ACTIVATOR SOXR"/>
    <property type="match status" value="1"/>
</dbReference>
<dbReference type="GO" id="GO:0003677">
    <property type="term" value="F:DNA binding"/>
    <property type="evidence" value="ECO:0007669"/>
    <property type="project" value="UniProtKB-KW"/>
</dbReference>
<comment type="caution">
    <text evidence="6">The sequence shown here is derived from an EMBL/GenBank/DDBJ whole genome shotgun (WGS) entry which is preliminary data.</text>
</comment>
<dbReference type="GO" id="GO:0003700">
    <property type="term" value="F:DNA-binding transcription factor activity"/>
    <property type="evidence" value="ECO:0007669"/>
    <property type="project" value="InterPro"/>
</dbReference>
<dbReference type="SUPFAM" id="SSF46955">
    <property type="entry name" value="Putative DNA-binding domain"/>
    <property type="match status" value="1"/>
</dbReference>
<dbReference type="EMBL" id="JABFXE010000085">
    <property type="protein sequence ID" value="NUQ87226.1"/>
    <property type="molecule type" value="Genomic_DNA"/>
</dbReference>
<feature type="non-terminal residue" evidence="6">
    <location>
        <position position="56"/>
    </location>
</feature>
<reference evidence="6 7" key="1">
    <citation type="submission" date="2020-05" db="EMBL/GenBank/DDBJ databases">
        <title>DNA-SIP metagenomic assembled genomes.</title>
        <authorList>
            <person name="Yu J."/>
        </authorList>
    </citation>
    <scope>NUCLEOTIDE SEQUENCE [LARGE SCALE GENOMIC DNA]</scope>
    <source>
        <strain evidence="6">Bin5.27</strain>
    </source>
</reference>
<dbReference type="SMART" id="SM00422">
    <property type="entry name" value="HTH_MERR"/>
    <property type="match status" value="1"/>
</dbReference>
<dbReference type="InterPro" id="IPR047057">
    <property type="entry name" value="MerR_fam"/>
</dbReference>
<evidence type="ECO:0000313" key="7">
    <source>
        <dbReference type="Proteomes" id="UP000574690"/>
    </source>
</evidence>
<dbReference type="PANTHER" id="PTHR30204:SF69">
    <property type="entry name" value="MERR-FAMILY TRANSCRIPTIONAL REGULATOR"/>
    <property type="match status" value="1"/>
</dbReference>
<evidence type="ECO:0000256" key="4">
    <source>
        <dbReference type="ARBA" id="ARBA00023163"/>
    </source>
</evidence>
<organism evidence="6 7">
    <name type="scientific">Glycomyces artemisiae</name>
    <dbReference type="NCBI Taxonomy" id="1076443"/>
    <lineage>
        <taxon>Bacteria</taxon>
        <taxon>Bacillati</taxon>
        <taxon>Actinomycetota</taxon>
        <taxon>Actinomycetes</taxon>
        <taxon>Glycomycetales</taxon>
        <taxon>Glycomycetaceae</taxon>
        <taxon>Glycomyces</taxon>
    </lineage>
</organism>
<evidence type="ECO:0000313" key="6">
    <source>
        <dbReference type="EMBL" id="NUQ87226.1"/>
    </source>
</evidence>
<keyword evidence="4" id="KW-0804">Transcription</keyword>
<evidence type="ECO:0000256" key="1">
    <source>
        <dbReference type="ARBA" id="ARBA00022491"/>
    </source>
</evidence>
<proteinExistence type="predicted"/>
<keyword evidence="1" id="KW-0678">Repressor</keyword>
<dbReference type="Gene3D" id="1.10.1660.10">
    <property type="match status" value="1"/>
</dbReference>
<feature type="domain" description="HTH merR-type" evidence="5">
    <location>
        <begin position="1"/>
        <end position="56"/>
    </location>
</feature>
<evidence type="ECO:0000256" key="2">
    <source>
        <dbReference type="ARBA" id="ARBA00023015"/>
    </source>
</evidence>
<dbReference type="Proteomes" id="UP000574690">
    <property type="component" value="Unassembled WGS sequence"/>
</dbReference>
<accession>A0A850C8R8</accession>
<evidence type="ECO:0000259" key="5">
    <source>
        <dbReference type="PROSITE" id="PS50937"/>
    </source>
</evidence>
<evidence type="ECO:0000256" key="3">
    <source>
        <dbReference type="ARBA" id="ARBA00023125"/>
    </source>
</evidence>
<sequence length="56" mass="6279">MRIGELAEATGATVRALRYYEEQGLLHPERTASGQRVYPADAVDQVQWIKLMFANG</sequence>
<protein>
    <submittedName>
        <fullName evidence="6">MerR family DNA-binding transcriptional regulator</fullName>
    </submittedName>
</protein>
<dbReference type="Pfam" id="PF00376">
    <property type="entry name" value="MerR"/>
    <property type="match status" value="1"/>
</dbReference>